<evidence type="ECO:0000256" key="8">
    <source>
        <dbReference type="SAM" id="MobiDB-lite"/>
    </source>
</evidence>
<evidence type="ECO:0000259" key="10">
    <source>
        <dbReference type="Pfam" id="PF00281"/>
    </source>
</evidence>
<evidence type="ECO:0000256" key="3">
    <source>
        <dbReference type="ARBA" id="ARBA00022448"/>
    </source>
</evidence>
<comment type="subcellular location">
    <subcellularLocation>
        <location evidence="1">Cell membrane</location>
        <topology evidence="1">Multi-pass membrane protein</topology>
    </subcellularLocation>
</comment>
<evidence type="ECO:0008006" key="14">
    <source>
        <dbReference type="Google" id="ProtNLM"/>
    </source>
</evidence>
<evidence type="ECO:0000256" key="5">
    <source>
        <dbReference type="ARBA" id="ARBA00022692"/>
    </source>
</evidence>
<dbReference type="AlphaFoldDB" id="A0A1V8SWN0"/>
<feature type="transmembrane region" description="Helical" evidence="9">
    <location>
        <begin position="726"/>
        <end position="749"/>
    </location>
</feature>
<dbReference type="SUPFAM" id="SSF55282">
    <property type="entry name" value="RL5-like"/>
    <property type="match status" value="1"/>
</dbReference>
<comment type="similarity">
    <text evidence="2">Belongs to the CorA metal ion transporter (MIT) (TC 1.A.35) family.</text>
</comment>
<dbReference type="Pfam" id="PF00281">
    <property type="entry name" value="Ribosomal_L5"/>
    <property type="match status" value="1"/>
</dbReference>
<dbReference type="EMBL" id="NAJO01000024">
    <property type="protein sequence ID" value="OQO03563.1"/>
    <property type="molecule type" value="Genomic_DNA"/>
</dbReference>
<dbReference type="SUPFAM" id="SSF143865">
    <property type="entry name" value="CorA soluble domain-like"/>
    <property type="match status" value="1"/>
</dbReference>
<evidence type="ECO:0000256" key="1">
    <source>
        <dbReference type="ARBA" id="ARBA00004651"/>
    </source>
</evidence>
<feature type="compositionally biased region" description="Polar residues" evidence="8">
    <location>
        <begin position="34"/>
        <end position="58"/>
    </location>
</feature>
<evidence type="ECO:0000256" key="7">
    <source>
        <dbReference type="ARBA" id="ARBA00023136"/>
    </source>
</evidence>
<dbReference type="GO" id="GO:0005886">
    <property type="term" value="C:plasma membrane"/>
    <property type="evidence" value="ECO:0007669"/>
    <property type="project" value="UniProtKB-SubCell"/>
</dbReference>
<comment type="caution">
    <text evidence="12">The sequence shown here is derived from an EMBL/GenBank/DDBJ whole genome shotgun (WGS) entry which is preliminary data.</text>
</comment>
<evidence type="ECO:0000256" key="4">
    <source>
        <dbReference type="ARBA" id="ARBA00022475"/>
    </source>
</evidence>
<dbReference type="GO" id="GO:0015095">
    <property type="term" value="F:magnesium ion transmembrane transporter activity"/>
    <property type="evidence" value="ECO:0007669"/>
    <property type="project" value="TreeGrafter"/>
</dbReference>
<evidence type="ECO:0000256" key="6">
    <source>
        <dbReference type="ARBA" id="ARBA00022989"/>
    </source>
</evidence>
<evidence type="ECO:0000259" key="11">
    <source>
        <dbReference type="Pfam" id="PF00673"/>
    </source>
</evidence>
<feature type="region of interest" description="Disordered" evidence="8">
    <location>
        <begin position="34"/>
        <end position="116"/>
    </location>
</feature>
<dbReference type="InterPro" id="IPR022803">
    <property type="entry name" value="Ribosomal_uL5_dom_sf"/>
</dbReference>
<dbReference type="InterPro" id="IPR045861">
    <property type="entry name" value="CorA_cytoplasmic_dom"/>
</dbReference>
<evidence type="ECO:0000313" key="13">
    <source>
        <dbReference type="Proteomes" id="UP000192596"/>
    </source>
</evidence>
<dbReference type="InParanoid" id="A0A1V8SWN0"/>
<evidence type="ECO:0000256" key="2">
    <source>
        <dbReference type="ARBA" id="ARBA00009765"/>
    </source>
</evidence>
<organism evidence="12 13">
    <name type="scientific">Cryoendolithus antarcticus</name>
    <dbReference type="NCBI Taxonomy" id="1507870"/>
    <lineage>
        <taxon>Eukaryota</taxon>
        <taxon>Fungi</taxon>
        <taxon>Dikarya</taxon>
        <taxon>Ascomycota</taxon>
        <taxon>Pezizomycotina</taxon>
        <taxon>Dothideomycetes</taxon>
        <taxon>Dothideomycetidae</taxon>
        <taxon>Cladosporiales</taxon>
        <taxon>Cladosporiaceae</taxon>
        <taxon>Cryoendolithus</taxon>
    </lineage>
</organism>
<dbReference type="PANTHER" id="PTHR46494">
    <property type="entry name" value="CORA FAMILY METAL ION TRANSPORTER (EUROFUNG)"/>
    <property type="match status" value="1"/>
</dbReference>
<keyword evidence="7 9" id="KW-0472">Membrane</keyword>
<dbReference type="STRING" id="1507870.A0A1V8SWN0"/>
<feature type="transmembrane region" description="Helical" evidence="9">
    <location>
        <begin position="692"/>
        <end position="711"/>
    </location>
</feature>
<dbReference type="GO" id="GO:0050897">
    <property type="term" value="F:cobalt ion binding"/>
    <property type="evidence" value="ECO:0007669"/>
    <property type="project" value="TreeGrafter"/>
</dbReference>
<gene>
    <name evidence="12" type="ORF">B0A48_10227</name>
</gene>
<dbReference type="OrthoDB" id="539541at2759"/>
<dbReference type="InterPro" id="IPR031309">
    <property type="entry name" value="Ribosomal_uL5_C"/>
</dbReference>
<reference evidence="13" key="1">
    <citation type="submission" date="2017-03" db="EMBL/GenBank/DDBJ databases">
        <title>Genomes of endolithic fungi from Antarctica.</title>
        <authorList>
            <person name="Coleine C."/>
            <person name="Masonjones S."/>
            <person name="Stajich J.E."/>
        </authorList>
    </citation>
    <scope>NUCLEOTIDE SEQUENCE [LARGE SCALE GENOMIC DNA]</scope>
    <source>
        <strain evidence="13">CCFEE 5527</strain>
    </source>
</reference>
<feature type="domain" description="Large ribosomal subunit protein uL5 C-terminal" evidence="11">
    <location>
        <begin position="245"/>
        <end position="341"/>
    </location>
</feature>
<dbReference type="Gene3D" id="3.30.460.20">
    <property type="entry name" value="CorA soluble domain-like"/>
    <property type="match status" value="1"/>
</dbReference>
<evidence type="ECO:0000313" key="12">
    <source>
        <dbReference type="EMBL" id="OQO03563.1"/>
    </source>
</evidence>
<dbReference type="Gene3D" id="1.20.58.340">
    <property type="entry name" value="Magnesium transport protein CorA, transmembrane region"/>
    <property type="match status" value="2"/>
</dbReference>
<keyword evidence="13" id="KW-1185">Reference proteome</keyword>
<dbReference type="InterPro" id="IPR002523">
    <property type="entry name" value="MgTranspt_CorA/ZnTranspt_ZntB"/>
</dbReference>
<dbReference type="Pfam" id="PF01544">
    <property type="entry name" value="CorA"/>
    <property type="match status" value="1"/>
</dbReference>
<sequence length="760" mass="84527">MALQEVTASFLRRVRGQTGPLARAQRLQCQRYASTEATSDTQELEETSFTQASPSTSKFPKYDPLARSRKYTGKLPPSRYQFRPPKYYRGPLHPHQPPPPSDPSSREFVPGPFSLPRLKQTYDSTTAPDLMTLAYVHHPPGYTAPQKSARLRPWQGASPYFANRPLRGPRGGDTLRLLRKEYGWQEIPAVERVTVHTFVKDATSDSARLHVAGMVLQAITSVRATSHSVKKSLAGFNIRAGQYLSVTSELKGESMHHFLSECIDVVMPKIKDWRGVKGSSGDGSGNISFGFTAEEVALWPGVEVNYDMYPPKMIPGIHVTVHTTATTDYDARLLLGAIGIPGQLETAPETQQSCTIKVIDYSSKRITHHDVAGTSQDLQSFLTSTPKPSWAACRWIYVNGLDHEVIKSLGQARDLHRLAIEDVLERSAPSKVDWYSNNCFMVLAWQRLVNNAHHHSLTEVFHDGAPAAEKQDALSPIQRGLRQRTKWCSTSHREFGLSSEHVSAFMTSDNTIITIFEGAGDEVLHLILHQLESSRTILRSSNDPSMLIHAVIDAVVDLAVPIERAIAEAFAELESAVLENPDIKQSKELYRLRSALTILMDDISAIGSVVKSLCDHQEAPTLSRPDDADPTSTPQEVLVPISPLAKIYLQDVNDHITMLANATLRGVHSAENLTSLIFNTITARQNGSVQRLTIVSIFFLPLTFLTGYFGMNFESMPSVNENTESFFWVIAGPVMLGTMILLAPSPRWLSWFRRKGGRRR</sequence>
<dbReference type="InterPro" id="IPR045863">
    <property type="entry name" value="CorA_TM1_TM2"/>
</dbReference>
<name>A0A1V8SWN0_9PEZI</name>
<accession>A0A1V8SWN0</accession>
<dbReference type="Proteomes" id="UP000192596">
    <property type="component" value="Unassembled WGS sequence"/>
</dbReference>
<dbReference type="Gene3D" id="3.30.1440.10">
    <property type="match status" value="1"/>
</dbReference>
<dbReference type="PANTHER" id="PTHR46494:SF1">
    <property type="entry name" value="CORA FAMILY METAL ION TRANSPORTER (EUROFUNG)"/>
    <property type="match status" value="1"/>
</dbReference>
<keyword evidence="4" id="KW-1003">Cell membrane</keyword>
<dbReference type="Pfam" id="PF00673">
    <property type="entry name" value="Ribosomal_L5_C"/>
    <property type="match status" value="1"/>
</dbReference>
<dbReference type="GO" id="GO:0015087">
    <property type="term" value="F:cobalt ion transmembrane transporter activity"/>
    <property type="evidence" value="ECO:0007669"/>
    <property type="project" value="TreeGrafter"/>
</dbReference>
<evidence type="ECO:0000256" key="9">
    <source>
        <dbReference type="SAM" id="Phobius"/>
    </source>
</evidence>
<dbReference type="GO" id="GO:0000287">
    <property type="term" value="F:magnesium ion binding"/>
    <property type="evidence" value="ECO:0007669"/>
    <property type="project" value="TreeGrafter"/>
</dbReference>
<proteinExistence type="inferred from homology"/>
<feature type="domain" description="Large ribosomal subunit protein uL5 N-terminal" evidence="10">
    <location>
        <begin position="186"/>
        <end position="239"/>
    </location>
</feature>
<keyword evidence="6 9" id="KW-1133">Transmembrane helix</keyword>
<protein>
    <recommendedName>
        <fullName evidence="14">Ribosomal protein L5 C-terminal domain-containing protein</fullName>
    </recommendedName>
</protein>
<keyword evidence="5 9" id="KW-0812">Transmembrane</keyword>
<keyword evidence="3" id="KW-0813">Transport</keyword>
<dbReference type="InterPro" id="IPR031310">
    <property type="entry name" value="Ribosomal_uL5_N"/>
</dbReference>
<dbReference type="SUPFAM" id="SSF144083">
    <property type="entry name" value="Magnesium transport protein CorA, transmembrane region"/>
    <property type="match status" value="1"/>
</dbReference>